<evidence type="ECO:0000256" key="3">
    <source>
        <dbReference type="ARBA" id="ARBA00022676"/>
    </source>
</evidence>
<comment type="caution">
    <text evidence="10">The sequence shown here is derived from an EMBL/GenBank/DDBJ whole genome shotgun (WGS) entry which is preliminary data.</text>
</comment>
<feature type="transmembrane region" description="Helical" evidence="8">
    <location>
        <begin position="12"/>
        <end position="29"/>
    </location>
</feature>
<evidence type="ECO:0000256" key="7">
    <source>
        <dbReference type="ARBA" id="ARBA00023136"/>
    </source>
</evidence>
<dbReference type="GO" id="GO:0016757">
    <property type="term" value="F:glycosyltransferase activity"/>
    <property type="evidence" value="ECO:0007669"/>
    <property type="project" value="UniProtKB-KW"/>
</dbReference>
<keyword evidence="4 10" id="KW-0808">Transferase</keyword>
<dbReference type="InterPro" id="IPR038731">
    <property type="entry name" value="RgtA/B/C-like"/>
</dbReference>
<feature type="transmembrane region" description="Helical" evidence="8">
    <location>
        <begin position="90"/>
        <end position="108"/>
    </location>
</feature>
<keyword evidence="5 8" id="KW-0812">Transmembrane</keyword>
<comment type="subcellular location">
    <subcellularLocation>
        <location evidence="1">Cell membrane</location>
        <topology evidence="1">Multi-pass membrane protein</topology>
    </subcellularLocation>
</comment>
<feature type="transmembrane region" description="Helical" evidence="8">
    <location>
        <begin position="115"/>
        <end position="133"/>
    </location>
</feature>
<protein>
    <submittedName>
        <fullName evidence="10">Glycosyltransferase family 39 protein</fullName>
        <ecNumber evidence="10">2.4.-.-</ecNumber>
    </submittedName>
</protein>
<dbReference type="InterPro" id="IPR050297">
    <property type="entry name" value="LipidA_mod_glycosyltrf_83"/>
</dbReference>
<evidence type="ECO:0000313" key="10">
    <source>
        <dbReference type="EMBL" id="MBO7749060.1"/>
    </source>
</evidence>
<feature type="transmembrane region" description="Helical" evidence="8">
    <location>
        <begin position="139"/>
        <end position="155"/>
    </location>
</feature>
<keyword evidence="2" id="KW-1003">Cell membrane</keyword>
<evidence type="ECO:0000256" key="4">
    <source>
        <dbReference type="ARBA" id="ARBA00022679"/>
    </source>
</evidence>
<name>A0ABS3WL68_9BACL</name>
<feature type="non-terminal residue" evidence="10">
    <location>
        <position position="305"/>
    </location>
</feature>
<evidence type="ECO:0000256" key="2">
    <source>
        <dbReference type="ARBA" id="ARBA00022475"/>
    </source>
</evidence>
<reference evidence="10 11" key="1">
    <citation type="submission" date="2021-03" db="EMBL/GenBank/DDBJ databases">
        <title>Paenibacillus artemisicola MWE-103 whole genome sequence.</title>
        <authorList>
            <person name="Ham Y.J."/>
        </authorList>
    </citation>
    <scope>NUCLEOTIDE SEQUENCE [LARGE SCALE GENOMIC DNA]</scope>
    <source>
        <strain evidence="10 11">MWE-103</strain>
    </source>
</reference>
<keyword evidence="11" id="KW-1185">Reference proteome</keyword>
<feature type="transmembrane region" description="Helical" evidence="8">
    <location>
        <begin position="207"/>
        <end position="228"/>
    </location>
</feature>
<evidence type="ECO:0000256" key="5">
    <source>
        <dbReference type="ARBA" id="ARBA00022692"/>
    </source>
</evidence>
<accession>A0ABS3WL68</accession>
<dbReference type="Pfam" id="PF13231">
    <property type="entry name" value="PMT_2"/>
    <property type="match status" value="1"/>
</dbReference>
<evidence type="ECO:0000256" key="6">
    <source>
        <dbReference type="ARBA" id="ARBA00022989"/>
    </source>
</evidence>
<dbReference type="EMBL" id="JAGGDJ010000111">
    <property type="protein sequence ID" value="MBO7749060.1"/>
    <property type="molecule type" value="Genomic_DNA"/>
</dbReference>
<dbReference type="PANTHER" id="PTHR33908">
    <property type="entry name" value="MANNOSYLTRANSFERASE YKCB-RELATED"/>
    <property type="match status" value="1"/>
</dbReference>
<evidence type="ECO:0000256" key="8">
    <source>
        <dbReference type="SAM" id="Phobius"/>
    </source>
</evidence>
<dbReference type="Proteomes" id="UP000670947">
    <property type="component" value="Unassembled WGS sequence"/>
</dbReference>
<keyword evidence="6 8" id="KW-1133">Transmembrane helix</keyword>
<dbReference type="RefSeq" id="WP_208851560.1">
    <property type="nucleotide sequence ID" value="NZ_JAGGDJ010000111.1"/>
</dbReference>
<dbReference type="PANTHER" id="PTHR33908:SF3">
    <property type="entry name" value="UNDECAPRENYL PHOSPHATE-ALPHA-4-AMINO-4-DEOXY-L-ARABINOSE ARABINOSYL TRANSFERASE"/>
    <property type="match status" value="1"/>
</dbReference>
<keyword evidence="7 8" id="KW-0472">Membrane</keyword>
<feature type="domain" description="Glycosyltransferase RgtA/B/C/D-like" evidence="9">
    <location>
        <begin position="66"/>
        <end position="224"/>
    </location>
</feature>
<feature type="transmembrane region" description="Helical" evidence="8">
    <location>
        <begin position="167"/>
        <end position="195"/>
    </location>
</feature>
<dbReference type="EC" id="2.4.-.-" evidence="10"/>
<keyword evidence="3 10" id="KW-0328">Glycosyltransferase</keyword>
<organism evidence="10 11">
    <name type="scientific">Paenibacillus artemisiicola</name>
    <dbReference type="NCBI Taxonomy" id="1172618"/>
    <lineage>
        <taxon>Bacteria</taxon>
        <taxon>Bacillati</taxon>
        <taxon>Bacillota</taxon>
        <taxon>Bacilli</taxon>
        <taxon>Bacillales</taxon>
        <taxon>Paenibacillaceae</taxon>
        <taxon>Paenibacillus</taxon>
    </lineage>
</organism>
<proteinExistence type="predicted"/>
<evidence type="ECO:0000259" key="9">
    <source>
        <dbReference type="Pfam" id="PF13231"/>
    </source>
</evidence>
<sequence length="305" mass="31688">MKGFKQAQIDPVLLVTAVMSLLLNGYGIWNDKYANTYYTTAVASMLQSFSNFFYGSLDPAGSVTVDKPPLAFWIQTAFAYVFGLHGWSVILPQALAGVGSVILLYLLLKPTFGIRAARIGALVMALTPVLAAVSRTNNIDSMLVFALLLGTHLLFKGIRGRRTGLAIAAFAMIGVAFNMKMLQAYMVLPAFYLFYVFAAKASWKRKTAVLAGATALMLVISVSWAVIVDAIPADKRPYIGSSGSNSVLELAFGYNGVSRLTGNQGPGGGGMTGGRGGQDGGFGGFGGGAAGQGAPGGDGTAAGNG</sequence>
<gene>
    <name evidence="10" type="ORF">I8J29_33365</name>
</gene>
<evidence type="ECO:0000313" key="11">
    <source>
        <dbReference type="Proteomes" id="UP000670947"/>
    </source>
</evidence>
<evidence type="ECO:0000256" key="1">
    <source>
        <dbReference type="ARBA" id="ARBA00004651"/>
    </source>
</evidence>